<keyword evidence="1 3" id="KW-0853">WD repeat</keyword>
<dbReference type="PROSITE" id="PS00678">
    <property type="entry name" value="WD_REPEATS_1"/>
    <property type="match status" value="1"/>
</dbReference>
<dbReference type="InterPro" id="IPR019775">
    <property type="entry name" value="WD40_repeat_CS"/>
</dbReference>
<dbReference type="InterPro" id="IPR015943">
    <property type="entry name" value="WD40/YVTN_repeat-like_dom_sf"/>
</dbReference>
<evidence type="ECO:0000256" key="4">
    <source>
        <dbReference type="SAM" id="MobiDB-lite"/>
    </source>
</evidence>
<dbReference type="Pfam" id="PF00400">
    <property type="entry name" value="WD40"/>
    <property type="match status" value="3"/>
</dbReference>
<dbReference type="AlphaFoldDB" id="A7SIN2"/>
<dbReference type="PANTHER" id="PTHR44324">
    <property type="entry name" value="WD40 REPEAT DOMAIN 95"/>
    <property type="match status" value="1"/>
</dbReference>
<evidence type="ECO:0000256" key="2">
    <source>
        <dbReference type="ARBA" id="ARBA00022737"/>
    </source>
</evidence>
<dbReference type="Proteomes" id="UP000001593">
    <property type="component" value="Unassembled WGS sequence"/>
</dbReference>
<feature type="repeat" description="WD" evidence="3">
    <location>
        <begin position="854"/>
        <end position="885"/>
    </location>
</feature>
<dbReference type="InterPro" id="IPR001680">
    <property type="entry name" value="WD40_rpt"/>
</dbReference>
<keyword evidence="2" id="KW-0677">Repeat</keyword>
<proteinExistence type="predicted"/>
<dbReference type="PROSITE" id="PS50294">
    <property type="entry name" value="WD_REPEATS_REGION"/>
    <property type="match status" value="1"/>
</dbReference>
<keyword evidence="6" id="KW-1185">Reference proteome</keyword>
<dbReference type="STRING" id="45351.A7SIN2"/>
<dbReference type="SMART" id="SM00320">
    <property type="entry name" value="WD40"/>
    <property type="match status" value="8"/>
</dbReference>
<accession>A7SIN2</accession>
<feature type="repeat" description="WD" evidence="3">
    <location>
        <begin position="368"/>
        <end position="409"/>
    </location>
</feature>
<feature type="compositionally biased region" description="Acidic residues" evidence="4">
    <location>
        <begin position="757"/>
        <end position="777"/>
    </location>
</feature>
<dbReference type="PhylomeDB" id="A7SIN2"/>
<dbReference type="InterPro" id="IPR051242">
    <property type="entry name" value="WD-EF-hand_domain"/>
</dbReference>
<feature type="non-terminal residue" evidence="5">
    <location>
        <position position="1"/>
    </location>
</feature>
<reference evidence="5 6" key="1">
    <citation type="journal article" date="2007" name="Science">
        <title>Sea anemone genome reveals ancestral eumetazoan gene repertoire and genomic organization.</title>
        <authorList>
            <person name="Putnam N.H."/>
            <person name="Srivastava M."/>
            <person name="Hellsten U."/>
            <person name="Dirks B."/>
            <person name="Chapman J."/>
            <person name="Salamov A."/>
            <person name="Terry A."/>
            <person name="Shapiro H."/>
            <person name="Lindquist E."/>
            <person name="Kapitonov V.V."/>
            <person name="Jurka J."/>
            <person name="Genikhovich G."/>
            <person name="Grigoriev I.V."/>
            <person name="Lucas S.M."/>
            <person name="Steele R.E."/>
            <person name="Finnerty J.R."/>
            <person name="Technau U."/>
            <person name="Martindale M.Q."/>
            <person name="Rokhsar D.S."/>
        </authorList>
    </citation>
    <scope>NUCLEOTIDE SEQUENCE [LARGE SCALE GENOMIC DNA]</scope>
    <source>
        <strain evidence="6">CH2 X CH6</strain>
    </source>
</reference>
<evidence type="ECO:0000256" key="1">
    <source>
        <dbReference type="ARBA" id="ARBA00022574"/>
    </source>
</evidence>
<dbReference type="EMBL" id="DS469670">
    <property type="protein sequence ID" value="EDO36438.1"/>
    <property type="molecule type" value="Genomic_DNA"/>
</dbReference>
<sequence>MLSRQNSSRPYTSGSFRTKLELFDKFIKEFTYVDEELNPEERRQILQDRLTNGYEPFCEAIRNLFGNDVSTQDLKALFRKIALNPDAKVDWSELFGIGGPTDEVPDLLLNEDTSSVLTTSKRKTVAEAGGDKKRRDIVQSILHVPKYDFYITASQKGIICQWSNKESSWVTGCGFLPSLRRIAATSERAIALWDYRAKRKQSTIYQIKPMENSPQCMTCIPWKANSMNEDTILFGDDQGYVNILTISSKDLHMKNSSAKGDSAVVTIEPNKLSSEIKRRKFFDDWVLKIKYFPQLEMFGCCSPGSSCSFILGGVDRVLNNGPVRELGVPKGVNCFDYCTRANVIVTAGADKIVRIWHPLIFTRPTGKLLGHLFTIVEIAVNEKDQQLISLSTARVFRVWDLQTLTCLQVFTDNEERPGEKRISAMLFDAKHDRLITGCSVIDTWPLTRAIQDSLQVPHTHDRPISQLLYNPQMNQVISVCTEGVMKVWEMETGQMVYQVTDAHGTSNEVTAMNVDNTGYRLITGAYDGSIKAWDFGSGQLYKKYPDEPAKKRQENTITGLVYHTVDNKRCVLVSSWGQGITLLEDCYDLPMFSELRVFSDLYIPQSPASEPGKARLLAVVLVGGGSSESPEPPPSPWLQAWRSLESRAANTHALSTCEVTCMEEFGDSALFAGTSDGNIIMWNLQTEKIITRFDLLPLSRSSRSGRSKRQRQDERLVHACRVMVHRVRRPIIYGETDTNEDVEMNEEGFEKGVEGEKEGDEDGSGMEEGGQPEDEDSPFIRISDPALVSAHHDGYLRFWTLSGRLLTEIRAVTRRQASAVTSLCTDADCRHVISGDAKGYVTVWDNVIKQVVCWRAHLTRVVGVEHVDSADAVVTASTDLSVRVWYRDTGHFIGFFGQPRLWHLPSAKSVPSTPVRPYDITESPIKALKNLASKSKHKPESTVDCPLMFDDNRWHPFRHSAQQETKPKPGNMKFFDSLSKPKHYNSHLQSSRTGSPETGAVFRALPVYRVDSPERLTTPAVAHQSSWLTNH</sequence>
<evidence type="ECO:0000313" key="6">
    <source>
        <dbReference type="Proteomes" id="UP000001593"/>
    </source>
</evidence>
<dbReference type="OMA" id="VIDTWPL"/>
<dbReference type="PROSITE" id="PS50082">
    <property type="entry name" value="WD_REPEATS_2"/>
    <property type="match status" value="4"/>
</dbReference>
<dbReference type="PANTHER" id="PTHR44324:SF2">
    <property type="entry name" value="WD REPEAT-CONTAINING PROTEIN 64"/>
    <property type="match status" value="1"/>
</dbReference>
<gene>
    <name evidence="5" type="ORF">NEMVEDRAFT_v1g119762</name>
</gene>
<evidence type="ECO:0000313" key="5">
    <source>
        <dbReference type="EMBL" id="EDO36438.1"/>
    </source>
</evidence>
<feature type="region of interest" description="Disordered" evidence="4">
    <location>
        <begin position="750"/>
        <end position="778"/>
    </location>
</feature>
<feature type="repeat" description="WD" evidence="3">
    <location>
        <begin position="502"/>
        <end position="543"/>
    </location>
</feature>
<dbReference type="SUPFAM" id="SSF50978">
    <property type="entry name" value="WD40 repeat-like"/>
    <property type="match status" value="2"/>
</dbReference>
<dbReference type="Gene3D" id="2.130.10.10">
    <property type="entry name" value="YVTN repeat-like/Quinoprotein amine dehydrogenase"/>
    <property type="match status" value="4"/>
</dbReference>
<dbReference type="eggNOG" id="KOG0642">
    <property type="taxonomic scope" value="Eukaryota"/>
</dbReference>
<evidence type="ECO:0008006" key="7">
    <source>
        <dbReference type="Google" id="ProtNLM"/>
    </source>
</evidence>
<dbReference type="HOGENOM" id="CLU_011653_2_0_1"/>
<protein>
    <recommendedName>
        <fullName evidence="7">WD repeat-containing protein on Y chromosome</fullName>
    </recommendedName>
</protein>
<name>A7SIN2_NEMVE</name>
<dbReference type="InterPro" id="IPR036322">
    <property type="entry name" value="WD40_repeat_dom_sf"/>
</dbReference>
<organism evidence="5 6">
    <name type="scientific">Nematostella vectensis</name>
    <name type="common">Starlet sea anemone</name>
    <dbReference type="NCBI Taxonomy" id="45351"/>
    <lineage>
        <taxon>Eukaryota</taxon>
        <taxon>Metazoa</taxon>
        <taxon>Cnidaria</taxon>
        <taxon>Anthozoa</taxon>
        <taxon>Hexacorallia</taxon>
        <taxon>Actiniaria</taxon>
        <taxon>Edwardsiidae</taxon>
        <taxon>Nematostella</taxon>
    </lineage>
</organism>
<dbReference type="eggNOG" id="KOG0274">
    <property type="taxonomic scope" value="Eukaryota"/>
</dbReference>
<evidence type="ECO:0000256" key="3">
    <source>
        <dbReference type="PROSITE-ProRule" id="PRU00221"/>
    </source>
</evidence>
<dbReference type="InParanoid" id="A7SIN2"/>
<feature type="repeat" description="WD" evidence="3">
    <location>
        <begin position="457"/>
        <end position="498"/>
    </location>
</feature>